<dbReference type="SMART" id="SM00382">
    <property type="entry name" value="AAA"/>
    <property type="match status" value="1"/>
</dbReference>
<dbReference type="RefSeq" id="XP_021802340.1">
    <property type="nucleotide sequence ID" value="XM_021946648.1"/>
</dbReference>
<sequence length="592" mass="66683">YEAKFINKVVEEISVQILNNTYLDGPAYPVGIVPCVTDVNKLLGVDGNGHCMVGIWGSPGIGKTTIAKAVHNSIANKFEGSCFLADVREKSMYGGLIKLQEALLCQVLGSINFQLFSLDKGINVIKNRLSRKRILLILDDVNQLDQLEKLAGTGWFGKGNRVIVTTRDRGLLARHGIELIYEVKKLAHRDALELFSMISFKRKEPPGSHLRNQKLEYWDATLRSYEADPYLDIQKILRTSYDGLNYHVQQVFLDIACFFKGEDVDYVTQVLKGPKLNFPENCIRVLVENAIITLECNMILMHDLLEQMGKDIVHEESPNEPGKRSRLWFHEDVREVLDDNSGTNTLKGIIVNLPKPDEIPLNAKCFSAMKNLEFFINHNASLSGDTVDYLSNKLRVIDWGNCELQYLPSSFQPKYLVLFSMPCSRIKQLGDGCKNLAKLMSLNLTGCKFLAKIPDLSGMENLKYLTLSGCKSLIEVDSSIGFHDKLATLDLSRCTNLVNFPPMIRLKSLEMLILSGCKRLENFPEIVDKMDSLRGLEIQESGIRELPSSIAYLSGLESLWAYGSQRVPKTRHITKHDKLGNFILSWIKAAFS</sequence>
<evidence type="ECO:0000259" key="3">
    <source>
        <dbReference type="SMART" id="SM00382"/>
    </source>
</evidence>
<evidence type="ECO:0000256" key="2">
    <source>
        <dbReference type="ARBA" id="ARBA00022737"/>
    </source>
</evidence>
<dbReference type="InterPro" id="IPR032675">
    <property type="entry name" value="LRR_dom_sf"/>
</dbReference>
<dbReference type="SUPFAM" id="SSF52540">
    <property type="entry name" value="P-loop containing nucleoside triphosphate hydrolases"/>
    <property type="match status" value="1"/>
</dbReference>
<dbReference type="SUPFAM" id="SSF52058">
    <property type="entry name" value="L domain-like"/>
    <property type="match status" value="1"/>
</dbReference>
<keyword evidence="1" id="KW-0433">Leucine-rich repeat</keyword>
<dbReference type="PANTHER" id="PTHR11017:SF570">
    <property type="entry name" value="DISEASE RESISTANCE PROTEIN (TIR-NBS CLASS)-RELATED"/>
    <property type="match status" value="1"/>
</dbReference>
<dbReference type="KEGG" id="pavi:110746427"/>
<dbReference type="PANTHER" id="PTHR11017">
    <property type="entry name" value="LEUCINE-RICH REPEAT-CONTAINING PROTEIN"/>
    <property type="match status" value="1"/>
</dbReference>
<evidence type="ECO:0000313" key="4">
    <source>
        <dbReference type="Proteomes" id="UP000515124"/>
    </source>
</evidence>
<dbReference type="InterPro" id="IPR027417">
    <property type="entry name" value="P-loop_NTPase"/>
</dbReference>
<evidence type="ECO:0000256" key="1">
    <source>
        <dbReference type="ARBA" id="ARBA00022614"/>
    </source>
</evidence>
<dbReference type="InterPro" id="IPR058192">
    <property type="entry name" value="WHD_ROQ1-like"/>
</dbReference>
<feature type="domain" description="AAA+ ATPase" evidence="3">
    <location>
        <begin position="49"/>
        <end position="186"/>
    </location>
</feature>
<dbReference type="InterPro" id="IPR002182">
    <property type="entry name" value="NB-ARC"/>
</dbReference>
<evidence type="ECO:0000313" key="5">
    <source>
        <dbReference type="RefSeq" id="XP_021802340.1"/>
    </source>
</evidence>
<reference evidence="5" key="1">
    <citation type="submission" date="2025-08" db="UniProtKB">
        <authorList>
            <consortium name="RefSeq"/>
        </authorList>
    </citation>
    <scope>IDENTIFICATION</scope>
</reference>
<protein>
    <submittedName>
        <fullName evidence="5">Protein SUPPRESSOR OF npr1-1, CONSTITUTIVE 1-like</fullName>
    </submittedName>
</protein>
<dbReference type="Pfam" id="PF23282">
    <property type="entry name" value="WHD_ROQ1"/>
    <property type="match status" value="1"/>
</dbReference>
<dbReference type="Pfam" id="PF00931">
    <property type="entry name" value="NB-ARC"/>
    <property type="match status" value="1"/>
</dbReference>
<dbReference type="AlphaFoldDB" id="A0A6P5RBL4"/>
<dbReference type="GeneID" id="110746427"/>
<proteinExistence type="predicted"/>
<dbReference type="InterPro" id="IPR003593">
    <property type="entry name" value="AAA+_ATPase"/>
</dbReference>
<accession>A0A6P5RBL4</accession>
<dbReference type="Gene3D" id="3.80.10.10">
    <property type="entry name" value="Ribonuclease Inhibitor"/>
    <property type="match status" value="1"/>
</dbReference>
<organism evidence="4 5">
    <name type="scientific">Prunus avium</name>
    <name type="common">Cherry</name>
    <name type="synonym">Cerasus avium</name>
    <dbReference type="NCBI Taxonomy" id="42229"/>
    <lineage>
        <taxon>Eukaryota</taxon>
        <taxon>Viridiplantae</taxon>
        <taxon>Streptophyta</taxon>
        <taxon>Embryophyta</taxon>
        <taxon>Tracheophyta</taxon>
        <taxon>Spermatophyta</taxon>
        <taxon>Magnoliopsida</taxon>
        <taxon>eudicotyledons</taxon>
        <taxon>Gunneridae</taxon>
        <taxon>Pentapetalae</taxon>
        <taxon>rosids</taxon>
        <taxon>fabids</taxon>
        <taxon>Rosales</taxon>
        <taxon>Rosaceae</taxon>
        <taxon>Amygdaloideae</taxon>
        <taxon>Amygdaleae</taxon>
        <taxon>Prunus</taxon>
    </lineage>
</organism>
<feature type="non-terminal residue" evidence="5">
    <location>
        <position position="1"/>
    </location>
</feature>
<dbReference type="GO" id="GO:0006952">
    <property type="term" value="P:defense response"/>
    <property type="evidence" value="ECO:0007669"/>
    <property type="project" value="InterPro"/>
</dbReference>
<dbReference type="PRINTS" id="PR00364">
    <property type="entry name" value="DISEASERSIST"/>
</dbReference>
<dbReference type="InterPro" id="IPR044974">
    <property type="entry name" value="Disease_R_plants"/>
</dbReference>
<gene>
    <name evidence="5" type="primary">LOC110746427</name>
</gene>
<dbReference type="GO" id="GO:0043531">
    <property type="term" value="F:ADP binding"/>
    <property type="evidence" value="ECO:0007669"/>
    <property type="project" value="InterPro"/>
</dbReference>
<keyword evidence="2" id="KW-0677">Repeat</keyword>
<dbReference type="Gene3D" id="3.40.50.300">
    <property type="entry name" value="P-loop containing nucleotide triphosphate hydrolases"/>
    <property type="match status" value="1"/>
</dbReference>
<name>A0A6P5RBL4_PRUAV</name>
<keyword evidence="4" id="KW-1185">Reference proteome</keyword>
<dbReference type="Proteomes" id="UP000515124">
    <property type="component" value="Unplaced"/>
</dbReference>